<dbReference type="AlphaFoldDB" id="A0A5P9XQI6"/>
<reference evidence="2 3" key="1">
    <citation type="submission" date="2019-10" db="EMBL/GenBank/DDBJ databases">
        <authorList>
            <person name="Wang R."/>
        </authorList>
    </citation>
    <scope>NUCLEOTIDE SEQUENCE [LARGE SCALE GENOMIC DNA]</scope>
    <source>
        <strain evidence="2 3">ATCC 19377</strain>
    </source>
</reference>
<accession>A0A5P9XQI6</accession>
<feature type="transmembrane region" description="Helical" evidence="1">
    <location>
        <begin position="30"/>
        <end position="47"/>
    </location>
</feature>
<evidence type="ECO:0000313" key="3">
    <source>
        <dbReference type="Proteomes" id="UP000363590"/>
    </source>
</evidence>
<dbReference type="EMBL" id="CP045571">
    <property type="protein sequence ID" value="QFX95970.1"/>
    <property type="molecule type" value="Genomic_DNA"/>
</dbReference>
<dbReference type="GeneID" id="60696016"/>
<keyword evidence="1" id="KW-0472">Membrane</keyword>
<gene>
    <name evidence="2" type="ORF">GCD22_01674</name>
</gene>
<organism evidence="2 3">
    <name type="scientific">Acidithiobacillus thiooxidans ATCC 19377</name>
    <dbReference type="NCBI Taxonomy" id="637390"/>
    <lineage>
        <taxon>Bacteria</taxon>
        <taxon>Pseudomonadati</taxon>
        <taxon>Pseudomonadota</taxon>
        <taxon>Acidithiobacillia</taxon>
        <taxon>Acidithiobacillales</taxon>
        <taxon>Acidithiobacillaceae</taxon>
        <taxon>Acidithiobacillus</taxon>
    </lineage>
</organism>
<protein>
    <submittedName>
        <fullName evidence="2">Uncharacterized protein</fullName>
    </submittedName>
</protein>
<proteinExistence type="predicted"/>
<sequence length="306" mass="33455">MAGILRPRKIEPGCLRRWTRNGRDLWQRRPGLLLLNALVIFGVSALVPRRILGVPLLLEIPLSALFFVELRALDQGGRGDWATIWTLFQGNLKDIAYLTRDAFVFLFFIVLLLFLSSDVVHAGANVAHTAAVLSPLQQLTQNLLPWLGNALFSGVGWASLLASPVSGPLLFLTLLLGHALRMHLYTAFQGAFLNRKITIALLCLNILIGPLVGSLSLVLLPLLGHTMTGILLEILTIGLLQVLITVDYLWSREMFEGTTENAPATLKSSSTVKEDAPLTVASMVGALQGVCSLQRAGTLQRVRCYD</sequence>
<dbReference type="KEGG" id="atx:GCD22_01674"/>
<dbReference type="RefSeq" id="WP_153940603.1">
    <property type="nucleotide sequence ID" value="NZ_CP045571.1"/>
</dbReference>
<evidence type="ECO:0000256" key="1">
    <source>
        <dbReference type="SAM" id="Phobius"/>
    </source>
</evidence>
<feature type="transmembrane region" description="Helical" evidence="1">
    <location>
        <begin position="53"/>
        <end position="74"/>
    </location>
</feature>
<feature type="transmembrane region" description="Helical" evidence="1">
    <location>
        <begin position="95"/>
        <end position="115"/>
    </location>
</feature>
<keyword evidence="1" id="KW-1133">Transmembrane helix</keyword>
<feature type="transmembrane region" description="Helical" evidence="1">
    <location>
        <begin position="229"/>
        <end position="250"/>
    </location>
</feature>
<evidence type="ECO:0000313" key="2">
    <source>
        <dbReference type="EMBL" id="QFX95970.1"/>
    </source>
</evidence>
<feature type="transmembrane region" description="Helical" evidence="1">
    <location>
        <begin position="155"/>
        <end position="176"/>
    </location>
</feature>
<name>A0A5P9XQI6_ACITH</name>
<feature type="transmembrane region" description="Helical" evidence="1">
    <location>
        <begin position="197"/>
        <end position="223"/>
    </location>
</feature>
<keyword evidence="1" id="KW-0812">Transmembrane</keyword>
<dbReference type="Proteomes" id="UP000363590">
    <property type="component" value="Chromosome"/>
</dbReference>